<accession>A0AAW0JN72</accession>
<evidence type="ECO:0000313" key="4">
    <source>
        <dbReference type="Proteomes" id="UP001488838"/>
    </source>
</evidence>
<protein>
    <recommendedName>
        <fullName evidence="5">ADP-ribosylation factor-related protein 1</fullName>
    </recommendedName>
</protein>
<dbReference type="Gene3D" id="3.40.50.300">
    <property type="entry name" value="P-loop containing nucleotide triphosphate hydrolases"/>
    <property type="match status" value="1"/>
</dbReference>
<organism evidence="3 4">
    <name type="scientific">Myodes glareolus</name>
    <name type="common">Bank vole</name>
    <name type="synonym">Clethrionomys glareolus</name>
    <dbReference type="NCBI Taxonomy" id="447135"/>
    <lineage>
        <taxon>Eukaryota</taxon>
        <taxon>Metazoa</taxon>
        <taxon>Chordata</taxon>
        <taxon>Craniata</taxon>
        <taxon>Vertebrata</taxon>
        <taxon>Euteleostomi</taxon>
        <taxon>Mammalia</taxon>
        <taxon>Eutheria</taxon>
        <taxon>Euarchontoglires</taxon>
        <taxon>Glires</taxon>
        <taxon>Rodentia</taxon>
        <taxon>Myomorpha</taxon>
        <taxon>Muroidea</taxon>
        <taxon>Cricetidae</taxon>
        <taxon>Arvicolinae</taxon>
        <taxon>Myodes</taxon>
    </lineage>
</organism>
<dbReference type="GO" id="GO:0005794">
    <property type="term" value="C:Golgi apparatus"/>
    <property type="evidence" value="ECO:0007669"/>
    <property type="project" value="TreeGrafter"/>
</dbReference>
<dbReference type="GO" id="GO:0005525">
    <property type="term" value="F:GTP binding"/>
    <property type="evidence" value="ECO:0007669"/>
    <property type="project" value="UniProtKB-KW"/>
</dbReference>
<comment type="caution">
    <text evidence="3">The sequence shown here is derived from an EMBL/GenBank/DDBJ whole genome shotgun (WGS) entry which is preliminary data.</text>
</comment>
<dbReference type="GO" id="GO:0006886">
    <property type="term" value="P:intracellular protein transport"/>
    <property type="evidence" value="ECO:0007669"/>
    <property type="project" value="TreeGrafter"/>
</dbReference>
<dbReference type="InterPro" id="IPR006689">
    <property type="entry name" value="Small_GTPase_ARF/SAR"/>
</dbReference>
<reference evidence="3 4" key="1">
    <citation type="journal article" date="2023" name="bioRxiv">
        <title>Conserved and derived expression patterns and positive selection on dental genes reveal complex evolutionary context of ever-growing rodent molars.</title>
        <authorList>
            <person name="Calamari Z.T."/>
            <person name="Song A."/>
            <person name="Cohen E."/>
            <person name="Akter M."/>
            <person name="Roy R.D."/>
            <person name="Hallikas O."/>
            <person name="Christensen M.M."/>
            <person name="Li P."/>
            <person name="Marangoni P."/>
            <person name="Jernvall J."/>
            <person name="Klein O.D."/>
        </authorList>
    </citation>
    <scope>NUCLEOTIDE SEQUENCE [LARGE SCALE GENOMIC DNA]</scope>
    <source>
        <strain evidence="3">V071</strain>
    </source>
</reference>
<dbReference type="PROSITE" id="PS51417">
    <property type="entry name" value="ARF"/>
    <property type="match status" value="1"/>
</dbReference>
<sequence length="105" mass="11616">MFWNLGEQEELQSLWNKYYAKCHGIIYVIDSTDGERLSESKEAFEKVVLSEALDGILILVLANKQNVETCLSIPDIKTTFSDCTCKIGQQVCLPPACTALTGKGV</sequence>
<proteinExistence type="predicted"/>
<dbReference type="PANTHER" id="PTHR45909:SF1">
    <property type="entry name" value="ADP-RIBOSYLATION FACTOR-RELATED PROTEIN 1"/>
    <property type="match status" value="1"/>
</dbReference>
<dbReference type="GO" id="GO:0003924">
    <property type="term" value="F:GTPase activity"/>
    <property type="evidence" value="ECO:0007669"/>
    <property type="project" value="InterPro"/>
</dbReference>
<dbReference type="InterPro" id="IPR024156">
    <property type="entry name" value="Small_GTPase_ARF"/>
</dbReference>
<dbReference type="AlphaFoldDB" id="A0AAW0JN72"/>
<dbReference type="GO" id="GO:0034067">
    <property type="term" value="P:protein localization to Golgi apparatus"/>
    <property type="evidence" value="ECO:0007669"/>
    <property type="project" value="TreeGrafter"/>
</dbReference>
<evidence type="ECO:0000313" key="3">
    <source>
        <dbReference type="EMBL" id="KAK7827978.1"/>
    </source>
</evidence>
<dbReference type="PRINTS" id="PR00328">
    <property type="entry name" value="SAR1GTPBP"/>
</dbReference>
<keyword evidence="2" id="KW-0342">GTP-binding</keyword>
<gene>
    <name evidence="3" type="ORF">U0070_013604</name>
</gene>
<evidence type="ECO:0008006" key="5">
    <source>
        <dbReference type="Google" id="ProtNLM"/>
    </source>
</evidence>
<evidence type="ECO:0000256" key="2">
    <source>
        <dbReference type="ARBA" id="ARBA00023134"/>
    </source>
</evidence>
<keyword evidence="4" id="KW-1185">Reference proteome</keyword>
<name>A0AAW0JN72_MYOGA</name>
<dbReference type="GO" id="GO:0043001">
    <property type="term" value="P:Golgi to plasma membrane protein transport"/>
    <property type="evidence" value="ECO:0007669"/>
    <property type="project" value="TreeGrafter"/>
</dbReference>
<keyword evidence="1" id="KW-0547">Nucleotide-binding</keyword>
<dbReference type="Pfam" id="PF00025">
    <property type="entry name" value="Arf"/>
    <property type="match status" value="1"/>
</dbReference>
<evidence type="ECO:0000256" key="1">
    <source>
        <dbReference type="ARBA" id="ARBA00022741"/>
    </source>
</evidence>
<dbReference type="SUPFAM" id="SSF52540">
    <property type="entry name" value="P-loop containing nucleoside triphosphate hydrolases"/>
    <property type="match status" value="1"/>
</dbReference>
<dbReference type="PANTHER" id="PTHR45909">
    <property type="entry name" value="ADP-RIBOSYLATION FACTOR-RELATED PROTEIN 1"/>
    <property type="match status" value="1"/>
</dbReference>
<dbReference type="InterPro" id="IPR027417">
    <property type="entry name" value="P-loop_NTPase"/>
</dbReference>
<dbReference type="EMBL" id="JBBHLL010000028">
    <property type="protein sequence ID" value="KAK7827978.1"/>
    <property type="molecule type" value="Genomic_DNA"/>
</dbReference>
<dbReference type="Proteomes" id="UP001488838">
    <property type="component" value="Unassembled WGS sequence"/>
</dbReference>